<dbReference type="Gene3D" id="3.40.50.1820">
    <property type="entry name" value="alpha/beta hydrolase"/>
    <property type="match status" value="1"/>
</dbReference>
<dbReference type="Pfam" id="PF00561">
    <property type="entry name" value="Abhydrolase_1"/>
    <property type="match status" value="1"/>
</dbReference>
<feature type="domain" description="AB hydrolase-1" evidence="1">
    <location>
        <begin position="109"/>
        <end position="218"/>
    </location>
</feature>
<dbReference type="PANTHER" id="PTHR11440">
    <property type="entry name" value="LECITHIN-CHOLESTEROL ACYLTRANSFERASE-RELATED"/>
    <property type="match status" value="1"/>
</dbReference>
<sequence>MNIITVYNLYQYLQKSVTIKNSTITALLTQAQQKLGTYQIKKNKKQAFSILYPSRSAAAILNADSFFSCPIEVTKDRTQTYKSHVLAETIKQQSHSGPVRPNYVAPREPIVLCHGLFGFDIRGPESIPILQFRYWDGVEDTLAKLGAKVIVTKVPHAGSIWERSLALHTILKSILVGKKVNFVAHSMGGLDCRHLLANNHNRPYHVQSLTTICTPHRGSPVMDWFRDHMGLGSKNYAAWCPVTESSTIPVQKPQSRNQTILTIPTTHKWVKLDKLILDYLDAPAYAHLTTDFCNNYFNPNTPDDPTVKYYSYGASTKFTTWSSLLNIPGKMVYEKEGENDGIVSVKSAQWGTYIKTLEADHWDLSGKSSIPYRFRVTKSENDKHFDRLEFYAELATNLYNQGH</sequence>
<accession>A0A9P6YPQ0</accession>
<reference evidence="2" key="1">
    <citation type="journal article" date="2020" name="Microb. Genom.">
        <title>Genetic diversity of clinical and environmental Mucorales isolates obtained from an investigation of mucormycosis cases among solid organ transplant recipients.</title>
        <authorList>
            <person name="Nguyen M.H."/>
            <person name="Kaul D."/>
            <person name="Muto C."/>
            <person name="Cheng S.J."/>
            <person name="Richter R.A."/>
            <person name="Bruno V.M."/>
            <person name="Liu G."/>
            <person name="Beyhan S."/>
            <person name="Sundermann A.J."/>
            <person name="Mounaud S."/>
            <person name="Pasculle A.W."/>
            <person name="Nierman W.C."/>
            <person name="Driscoll E."/>
            <person name="Cumbie R."/>
            <person name="Clancy C.J."/>
            <person name="Dupont C.L."/>
        </authorList>
    </citation>
    <scope>NUCLEOTIDE SEQUENCE</scope>
    <source>
        <strain evidence="2">GL16</strain>
    </source>
</reference>
<evidence type="ECO:0000259" key="1">
    <source>
        <dbReference type="Pfam" id="PF00561"/>
    </source>
</evidence>
<dbReference type="Proteomes" id="UP000717996">
    <property type="component" value="Unassembled WGS sequence"/>
</dbReference>
<dbReference type="InterPro" id="IPR000073">
    <property type="entry name" value="AB_hydrolase_1"/>
</dbReference>
<protein>
    <recommendedName>
        <fullName evidence="1">AB hydrolase-1 domain-containing protein</fullName>
    </recommendedName>
</protein>
<gene>
    <name evidence="2" type="ORF">G6F51_000150</name>
</gene>
<dbReference type="InterPro" id="IPR029058">
    <property type="entry name" value="AB_hydrolase_fold"/>
</dbReference>
<evidence type="ECO:0000313" key="3">
    <source>
        <dbReference type="Proteomes" id="UP000717996"/>
    </source>
</evidence>
<dbReference type="SUPFAM" id="SSF53474">
    <property type="entry name" value="alpha/beta-Hydrolases"/>
    <property type="match status" value="1"/>
</dbReference>
<organism evidence="2 3">
    <name type="scientific">Rhizopus oryzae</name>
    <name type="common">Mucormycosis agent</name>
    <name type="synonym">Rhizopus arrhizus var. delemar</name>
    <dbReference type="NCBI Taxonomy" id="64495"/>
    <lineage>
        <taxon>Eukaryota</taxon>
        <taxon>Fungi</taxon>
        <taxon>Fungi incertae sedis</taxon>
        <taxon>Mucoromycota</taxon>
        <taxon>Mucoromycotina</taxon>
        <taxon>Mucoromycetes</taxon>
        <taxon>Mucorales</taxon>
        <taxon>Mucorineae</taxon>
        <taxon>Rhizopodaceae</taxon>
        <taxon>Rhizopus</taxon>
    </lineage>
</organism>
<proteinExistence type="predicted"/>
<dbReference type="AlphaFoldDB" id="A0A9P6YPQ0"/>
<evidence type="ECO:0000313" key="2">
    <source>
        <dbReference type="EMBL" id="KAG1554144.1"/>
    </source>
</evidence>
<dbReference type="OrthoDB" id="5592486at2759"/>
<dbReference type="EMBL" id="JAANIT010000007">
    <property type="protein sequence ID" value="KAG1554144.1"/>
    <property type="molecule type" value="Genomic_DNA"/>
</dbReference>
<comment type="caution">
    <text evidence="2">The sequence shown here is derived from an EMBL/GenBank/DDBJ whole genome shotgun (WGS) entry which is preliminary data.</text>
</comment>
<name>A0A9P6YPQ0_RHIOR</name>